<dbReference type="AlphaFoldDB" id="A0A1Z5K8Y3"/>
<evidence type="ECO:0000256" key="1">
    <source>
        <dbReference type="SAM" id="MobiDB-lite"/>
    </source>
</evidence>
<accession>A0A1Z5K8Y3</accession>
<name>A0A1Z5K8Y3_FISSO</name>
<sequence length="195" mass="20288">MTTFMECIQACPAKCGVLVVLEALIFFLCFYKRGQLVSDANKITGETQNSPLPSTPRKAELQTVFSGSVPAVAPAVADATAQVGETEPETVSAVSVPAVALDAANATDPVGKAVSFENVPALSADVAKAPDSAVSGVIPETPEAPEIPKTPHQPTEPADQDTMGSIVRNGRRSSLRLTNHCEGPKACLFSNPSNQ</sequence>
<dbReference type="Proteomes" id="UP000198406">
    <property type="component" value="Unassembled WGS sequence"/>
</dbReference>
<evidence type="ECO:0000313" key="2">
    <source>
        <dbReference type="EMBL" id="GAX22743.1"/>
    </source>
</evidence>
<organism evidence="2 3">
    <name type="scientific">Fistulifera solaris</name>
    <name type="common">Oleaginous diatom</name>
    <dbReference type="NCBI Taxonomy" id="1519565"/>
    <lineage>
        <taxon>Eukaryota</taxon>
        <taxon>Sar</taxon>
        <taxon>Stramenopiles</taxon>
        <taxon>Ochrophyta</taxon>
        <taxon>Bacillariophyta</taxon>
        <taxon>Bacillariophyceae</taxon>
        <taxon>Bacillariophycidae</taxon>
        <taxon>Naviculales</taxon>
        <taxon>Naviculaceae</taxon>
        <taxon>Fistulifera</taxon>
    </lineage>
</organism>
<reference evidence="2 3" key="1">
    <citation type="journal article" date="2015" name="Plant Cell">
        <title>Oil accumulation by the oleaginous diatom Fistulifera solaris as revealed by the genome and transcriptome.</title>
        <authorList>
            <person name="Tanaka T."/>
            <person name="Maeda Y."/>
            <person name="Veluchamy A."/>
            <person name="Tanaka M."/>
            <person name="Abida H."/>
            <person name="Marechal E."/>
            <person name="Bowler C."/>
            <person name="Muto M."/>
            <person name="Sunaga Y."/>
            <person name="Tanaka M."/>
            <person name="Yoshino T."/>
            <person name="Taniguchi T."/>
            <person name="Fukuda Y."/>
            <person name="Nemoto M."/>
            <person name="Matsumoto M."/>
            <person name="Wong P.S."/>
            <person name="Aburatani S."/>
            <person name="Fujibuchi W."/>
        </authorList>
    </citation>
    <scope>NUCLEOTIDE SEQUENCE [LARGE SCALE GENOMIC DNA]</scope>
    <source>
        <strain evidence="2 3">JPCC DA0580</strain>
    </source>
</reference>
<evidence type="ECO:0000313" key="3">
    <source>
        <dbReference type="Proteomes" id="UP000198406"/>
    </source>
</evidence>
<dbReference type="InParanoid" id="A0A1Z5K8Y3"/>
<protein>
    <submittedName>
        <fullName evidence="2">Uncharacterized protein</fullName>
    </submittedName>
</protein>
<dbReference type="EMBL" id="BDSP01000189">
    <property type="protein sequence ID" value="GAX22743.1"/>
    <property type="molecule type" value="Genomic_DNA"/>
</dbReference>
<comment type="caution">
    <text evidence="2">The sequence shown here is derived from an EMBL/GenBank/DDBJ whole genome shotgun (WGS) entry which is preliminary data.</text>
</comment>
<keyword evidence="3" id="KW-1185">Reference proteome</keyword>
<feature type="region of interest" description="Disordered" evidence="1">
    <location>
        <begin position="131"/>
        <end position="164"/>
    </location>
</feature>
<proteinExistence type="predicted"/>
<gene>
    <name evidence="2" type="ORF">FisN_2Lh580</name>
</gene>